<sequence length="87" mass="9675">RQAAKLPRFPGDSRPCLQCREHYVPLMRQAGSTANKLTPSKAGPARTRWAERVSSINQASCCRCAKFKLCFLLATRRDQGLSIARIG</sequence>
<evidence type="ECO:0000313" key="2">
    <source>
        <dbReference type="Proteomes" id="UP001451303"/>
    </source>
</evidence>
<dbReference type="EMBL" id="JAVLET010000014">
    <property type="protein sequence ID" value="KAL0465979.1"/>
    <property type="molecule type" value="Genomic_DNA"/>
</dbReference>
<gene>
    <name evidence="1" type="ORF">QR685DRAFT_451965</name>
</gene>
<feature type="non-terminal residue" evidence="1">
    <location>
        <position position="1"/>
    </location>
</feature>
<reference evidence="1 2" key="1">
    <citation type="submission" date="2023-09" db="EMBL/GenBank/DDBJ databases">
        <title>Multi-omics analysis of a traditional fermented food reveals byproduct-associated fungal strains for waste-to-food upcycling.</title>
        <authorList>
            <consortium name="Lawrence Berkeley National Laboratory"/>
            <person name="Rekdal V.M."/>
            <person name="Villalobos-Escobedo J.M."/>
            <person name="Rodriguez-Valeron N."/>
            <person name="Garcia M.O."/>
            <person name="Vasquez D.P."/>
            <person name="Damayanti I."/>
            <person name="Sorensen P.M."/>
            <person name="Baidoo E.E."/>
            <person name="De Carvalho A.C."/>
            <person name="Riley R."/>
            <person name="Lipzen A."/>
            <person name="He G."/>
            <person name="Yan M."/>
            <person name="Haridas S."/>
            <person name="Daum C."/>
            <person name="Yoshinaga Y."/>
            <person name="Ng V."/>
            <person name="Grigoriev I.V."/>
            <person name="Munk R."/>
            <person name="Nuraida L."/>
            <person name="Wijaya C.H."/>
            <person name="Morales P.-C."/>
            <person name="Keasling J.D."/>
        </authorList>
    </citation>
    <scope>NUCLEOTIDE SEQUENCE [LARGE SCALE GENOMIC DNA]</scope>
    <source>
        <strain evidence="1 2">FGSC 2613</strain>
    </source>
</reference>
<protein>
    <submittedName>
        <fullName evidence="1">Uncharacterized protein</fullName>
    </submittedName>
</protein>
<evidence type="ECO:0000313" key="1">
    <source>
        <dbReference type="EMBL" id="KAL0465979.1"/>
    </source>
</evidence>
<name>A0ABR3CZY2_NEUIN</name>
<organism evidence="1 2">
    <name type="scientific">Neurospora intermedia</name>
    <dbReference type="NCBI Taxonomy" id="5142"/>
    <lineage>
        <taxon>Eukaryota</taxon>
        <taxon>Fungi</taxon>
        <taxon>Dikarya</taxon>
        <taxon>Ascomycota</taxon>
        <taxon>Pezizomycotina</taxon>
        <taxon>Sordariomycetes</taxon>
        <taxon>Sordariomycetidae</taxon>
        <taxon>Sordariales</taxon>
        <taxon>Sordariaceae</taxon>
        <taxon>Neurospora</taxon>
    </lineage>
</organism>
<accession>A0ABR3CZY2</accession>
<comment type="caution">
    <text evidence="1">The sequence shown here is derived from an EMBL/GenBank/DDBJ whole genome shotgun (WGS) entry which is preliminary data.</text>
</comment>
<dbReference type="Proteomes" id="UP001451303">
    <property type="component" value="Unassembled WGS sequence"/>
</dbReference>
<keyword evidence="2" id="KW-1185">Reference proteome</keyword>
<proteinExistence type="predicted"/>